<evidence type="ECO:0000313" key="3">
    <source>
        <dbReference type="Proteomes" id="UP001600941"/>
    </source>
</evidence>
<gene>
    <name evidence="2" type="ORF">K340107D12_54480</name>
</gene>
<proteinExistence type="predicted"/>
<keyword evidence="1" id="KW-0472">Membrane</keyword>
<evidence type="ECO:0008006" key="4">
    <source>
        <dbReference type="Google" id="ProtNLM"/>
    </source>
</evidence>
<feature type="transmembrane region" description="Helical" evidence="1">
    <location>
        <begin position="173"/>
        <end position="196"/>
    </location>
</feature>
<name>A0ABQ0C1G0_9FIRM</name>
<keyword evidence="1" id="KW-1133">Transmembrane helix</keyword>
<feature type="transmembrane region" description="Helical" evidence="1">
    <location>
        <begin position="59"/>
        <end position="81"/>
    </location>
</feature>
<feature type="transmembrane region" description="Helical" evidence="1">
    <location>
        <begin position="102"/>
        <end position="128"/>
    </location>
</feature>
<protein>
    <recommendedName>
        <fullName evidence="4">ABC-2 family transporter protein</fullName>
    </recommendedName>
</protein>
<organism evidence="2 3">
    <name type="scientific">Blautia parvula</name>
    <dbReference type="NCBI Taxonomy" id="2877527"/>
    <lineage>
        <taxon>Bacteria</taxon>
        <taxon>Bacillati</taxon>
        <taxon>Bacillota</taxon>
        <taxon>Clostridia</taxon>
        <taxon>Lachnospirales</taxon>
        <taxon>Lachnospiraceae</taxon>
        <taxon>Blautia</taxon>
    </lineage>
</organism>
<dbReference type="RefSeq" id="WP_227211778.1">
    <property type="nucleotide sequence ID" value="NZ_BAABZQ010000001.1"/>
</dbReference>
<dbReference type="Proteomes" id="UP001600941">
    <property type="component" value="Unassembled WGS sequence"/>
</dbReference>
<feature type="transmembrane region" description="Helical" evidence="1">
    <location>
        <begin position="264"/>
        <end position="286"/>
    </location>
</feature>
<reference evidence="2 3" key="1">
    <citation type="submission" date="2024-04" db="EMBL/GenBank/DDBJ databases">
        <title>Defined microbial consortia suppress multidrug-resistant proinflammatory Enterobacteriaceae via ecological control.</title>
        <authorList>
            <person name="Furuichi M."/>
            <person name="Kawaguchi T."/>
            <person name="Pust M."/>
            <person name="Yasuma K."/>
            <person name="Plichta D."/>
            <person name="Hasegawa N."/>
            <person name="Ohya T."/>
            <person name="Bhattarai S."/>
            <person name="Sasajima S."/>
            <person name="Aoto Y."/>
            <person name="Tuganbaev T."/>
            <person name="Yaginuma M."/>
            <person name="Ueda M."/>
            <person name="Okahashi N."/>
            <person name="Amafuji K."/>
            <person name="Kiridooshi Y."/>
            <person name="Sugita K."/>
            <person name="Strazar M."/>
            <person name="Skelly A."/>
            <person name="Suda W."/>
            <person name="Hattori M."/>
            <person name="Nakamoto N."/>
            <person name="Caballero S."/>
            <person name="Norman J."/>
            <person name="Olle B."/>
            <person name="Tanoue T."/>
            <person name="Arita M."/>
            <person name="Bucci V."/>
            <person name="Atarashi K."/>
            <person name="Xavier R."/>
            <person name="Honda K."/>
        </authorList>
    </citation>
    <scope>NUCLEOTIDE SEQUENCE [LARGE SCALE GENOMIC DNA]</scope>
    <source>
        <strain evidence="3">k34-0107-D12</strain>
    </source>
</reference>
<sequence>MRDLGKIKAMVRFHFLGFWKNPRILITFLLAVVLCFLLSDRVLRVAAHFETTMQGAEPFIWTFGDGTNVLLASLLLILMFSDVPKLSPVTPFYLSRMKRIQWMISQFLYIAAGTALYVAFIMFVTVILCQKYTYPGNVWSETAVRIAYSGLGDSLGIPASVKAMESITPYGCMLQTVCLMLLYSWTLCFLMLAVNIRFGRSRGMFAGIFYSLYGFLLEPETIAGILGLEKQQRYKVNILAGWISPLNHATYPGHTFGYDDLPSVFQSGALFLAFLVLLFLLAGRALKSYNFTFMGY</sequence>
<evidence type="ECO:0000256" key="1">
    <source>
        <dbReference type="SAM" id="Phobius"/>
    </source>
</evidence>
<accession>A0ABQ0C1G0</accession>
<feature type="transmembrane region" description="Helical" evidence="1">
    <location>
        <begin position="208"/>
        <end position="228"/>
    </location>
</feature>
<keyword evidence="3" id="KW-1185">Reference proteome</keyword>
<keyword evidence="1" id="KW-0812">Transmembrane</keyword>
<dbReference type="EMBL" id="BAABZQ010000001">
    <property type="protein sequence ID" value="GAA6502632.1"/>
    <property type="molecule type" value="Genomic_DNA"/>
</dbReference>
<comment type="caution">
    <text evidence="2">The sequence shown here is derived from an EMBL/GenBank/DDBJ whole genome shotgun (WGS) entry which is preliminary data.</text>
</comment>
<feature type="transmembrane region" description="Helical" evidence="1">
    <location>
        <begin position="21"/>
        <end position="39"/>
    </location>
</feature>
<evidence type="ECO:0000313" key="2">
    <source>
        <dbReference type="EMBL" id="GAA6502632.1"/>
    </source>
</evidence>